<evidence type="ECO:0000313" key="9">
    <source>
        <dbReference type="EMBL" id="TQS41394.1"/>
    </source>
</evidence>
<evidence type="ECO:0000256" key="2">
    <source>
        <dbReference type="ARBA" id="ARBA00006464"/>
    </source>
</evidence>
<keyword evidence="10" id="KW-1185">Reference proteome</keyword>
<evidence type="ECO:0000256" key="7">
    <source>
        <dbReference type="SAM" id="Phobius"/>
    </source>
</evidence>
<dbReference type="OrthoDB" id="9808602at2"/>
<feature type="transmembrane region" description="Helical" evidence="7">
    <location>
        <begin position="163"/>
        <end position="181"/>
    </location>
</feature>
<proteinExistence type="inferred from homology"/>
<organism evidence="9 10">
    <name type="scientific">Cryptosporangium phraense</name>
    <dbReference type="NCBI Taxonomy" id="2593070"/>
    <lineage>
        <taxon>Bacteria</taxon>
        <taxon>Bacillati</taxon>
        <taxon>Actinomycetota</taxon>
        <taxon>Actinomycetes</taxon>
        <taxon>Cryptosporangiales</taxon>
        <taxon>Cryptosporangiaceae</taxon>
        <taxon>Cryptosporangium</taxon>
    </lineage>
</organism>
<dbReference type="GO" id="GO:0016780">
    <property type="term" value="F:phosphotransferase activity, for other substituted phosphate groups"/>
    <property type="evidence" value="ECO:0007669"/>
    <property type="project" value="TreeGrafter"/>
</dbReference>
<evidence type="ECO:0000256" key="1">
    <source>
        <dbReference type="ARBA" id="ARBA00004141"/>
    </source>
</evidence>
<evidence type="ECO:0000256" key="6">
    <source>
        <dbReference type="ARBA" id="ARBA00023136"/>
    </source>
</evidence>
<dbReference type="InParanoid" id="A0A545AJ93"/>
<keyword evidence="5 7" id="KW-1133">Transmembrane helix</keyword>
<dbReference type="NCBIfam" id="TIGR03025">
    <property type="entry name" value="EPS_sugtrans"/>
    <property type="match status" value="1"/>
</dbReference>
<dbReference type="PANTHER" id="PTHR30576">
    <property type="entry name" value="COLANIC BIOSYNTHESIS UDP-GLUCOSE LIPID CARRIER TRANSFERASE"/>
    <property type="match status" value="1"/>
</dbReference>
<name>A0A545AJ93_9ACTN</name>
<evidence type="ECO:0000313" key="10">
    <source>
        <dbReference type="Proteomes" id="UP000317982"/>
    </source>
</evidence>
<dbReference type="Pfam" id="PF13727">
    <property type="entry name" value="CoA_binding_3"/>
    <property type="match status" value="1"/>
</dbReference>
<dbReference type="EMBL" id="VIRS01000027">
    <property type="protein sequence ID" value="TQS41394.1"/>
    <property type="molecule type" value="Genomic_DNA"/>
</dbReference>
<dbReference type="InterPro" id="IPR017475">
    <property type="entry name" value="EPS_sugar_tfrase"/>
</dbReference>
<dbReference type="AlphaFoldDB" id="A0A545AJ93"/>
<evidence type="ECO:0000256" key="5">
    <source>
        <dbReference type="ARBA" id="ARBA00022989"/>
    </source>
</evidence>
<feature type="transmembrane region" description="Helical" evidence="7">
    <location>
        <begin position="66"/>
        <end position="86"/>
    </location>
</feature>
<keyword evidence="3 9" id="KW-0808">Transferase</keyword>
<accession>A0A545AJ93</accession>
<dbReference type="GO" id="GO:0016020">
    <property type="term" value="C:membrane"/>
    <property type="evidence" value="ECO:0007669"/>
    <property type="project" value="UniProtKB-SubCell"/>
</dbReference>
<dbReference type="InterPro" id="IPR003362">
    <property type="entry name" value="Bact_transf"/>
</dbReference>
<dbReference type="PANTHER" id="PTHR30576:SF10">
    <property type="entry name" value="SLL5057 PROTEIN"/>
    <property type="match status" value="1"/>
</dbReference>
<gene>
    <name evidence="9" type="ORF">FL583_30295</name>
</gene>
<feature type="transmembrane region" description="Helical" evidence="7">
    <location>
        <begin position="336"/>
        <end position="357"/>
    </location>
</feature>
<evidence type="ECO:0000256" key="3">
    <source>
        <dbReference type="ARBA" id="ARBA00022679"/>
    </source>
</evidence>
<keyword evidence="6 7" id="KW-0472">Membrane</keyword>
<comment type="caution">
    <text evidence="9">The sequence shown here is derived from an EMBL/GenBank/DDBJ whole genome shotgun (WGS) entry which is preliminary data.</text>
</comment>
<reference evidence="9 10" key="1">
    <citation type="submission" date="2019-07" db="EMBL/GenBank/DDBJ databases">
        <title>Cryptosporangium phraense sp. nov., isolated from plant litter.</title>
        <authorList>
            <person name="Suriyachadkun C."/>
        </authorList>
    </citation>
    <scope>NUCLEOTIDE SEQUENCE [LARGE SCALE GENOMIC DNA]</scope>
    <source>
        <strain evidence="9 10">A-T 5661</strain>
    </source>
</reference>
<dbReference type="Pfam" id="PF02397">
    <property type="entry name" value="Bac_transf"/>
    <property type="match status" value="1"/>
</dbReference>
<protein>
    <submittedName>
        <fullName evidence="9">Sugar transferase</fullName>
    </submittedName>
</protein>
<feature type="transmembrane region" description="Helical" evidence="7">
    <location>
        <begin position="136"/>
        <end position="157"/>
    </location>
</feature>
<sequence length="524" mass="57479">MTASRGQPSLVCGYSSAEGAAAVASVPPQRGSTNEAIEATTVELQKLRSDGSVEGRARAIRWQRQYVVRLVAVDLQVGLAAGLAAYLLRFGQVPAANWPYLAAAVALPLAWVVALLMNRTYETRFLFAGGEEYRRVLNAAVFLTAAIAVFAYCTNTAFARGYVLLSMPLVLGLDLGLRYLLRLGLNRRRARGDCMHRAVVLGYGRQVQAFTKQLRREPYHGMSVVGCCLPADEAANAPGGIEVPVYGSFDDVIVAILESRADTLIVLPSPDMDPAAMRALSWDLEGTGVDLVLANALLDITGPRTSIRPVDGLPLLHVEPAALTGARRVVKRAFDVVLAGMLLFFLSPILLIAALVVRLSSKGPALFVQTRVGKDGKEFRLFKFRSMYADAEERLAELQHQNEHSGLMFKIKDDPRVTRVGRYLRRFSVDELPQLLNVVRGDMSLVGPRPPLPREVAQYAHDVRRRLAVIPGLTGLWQVSGRSNLSWDDSVRLDLRYVENWSLSFDLVILLRTALAVVRSSGAY</sequence>
<feature type="domain" description="Bacterial sugar transferase" evidence="8">
    <location>
        <begin position="331"/>
        <end position="518"/>
    </location>
</feature>
<comment type="subcellular location">
    <subcellularLocation>
        <location evidence="1">Membrane</location>
        <topology evidence="1">Multi-pass membrane protein</topology>
    </subcellularLocation>
</comment>
<feature type="transmembrane region" description="Helical" evidence="7">
    <location>
        <begin position="98"/>
        <end position="116"/>
    </location>
</feature>
<evidence type="ECO:0000259" key="8">
    <source>
        <dbReference type="Pfam" id="PF02397"/>
    </source>
</evidence>
<keyword evidence="4 7" id="KW-0812">Transmembrane</keyword>
<evidence type="ECO:0000256" key="4">
    <source>
        <dbReference type="ARBA" id="ARBA00022692"/>
    </source>
</evidence>
<comment type="similarity">
    <text evidence="2">Belongs to the bacterial sugar transferase family.</text>
</comment>
<dbReference type="Proteomes" id="UP000317982">
    <property type="component" value="Unassembled WGS sequence"/>
</dbReference>